<protein>
    <recommendedName>
        <fullName evidence="9">WSC domain-containing protein</fullName>
    </recommendedName>
</protein>
<keyword evidence="2" id="KW-0812">Transmembrane</keyword>
<feature type="compositionally biased region" description="Polar residues" evidence="7">
    <location>
        <begin position="169"/>
        <end position="213"/>
    </location>
</feature>
<organism evidence="10 11">
    <name type="scientific">Coniochaeta hoffmannii</name>
    <dbReference type="NCBI Taxonomy" id="91930"/>
    <lineage>
        <taxon>Eukaryota</taxon>
        <taxon>Fungi</taxon>
        <taxon>Dikarya</taxon>
        <taxon>Ascomycota</taxon>
        <taxon>Pezizomycotina</taxon>
        <taxon>Sordariomycetes</taxon>
        <taxon>Sordariomycetidae</taxon>
        <taxon>Coniochaetales</taxon>
        <taxon>Coniochaetaceae</taxon>
        <taxon>Coniochaeta</taxon>
    </lineage>
</organism>
<feature type="domain" description="WSC" evidence="9">
    <location>
        <begin position="285"/>
        <end position="378"/>
    </location>
</feature>
<evidence type="ECO:0000259" key="9">
    <source>
        <dbReference type="PROSITE" id="PS51212"/>
    </source>
</evidence>
<comment type="caution">
    <text evidence="10">The sequence shown here is derived from an EMBL/GenBank/DDBJ whole genome shotgun (WGS) entry which is preliminary data.</text>
</comment>
<evidence type="ECO:0000256" key="1">
    <source>
        <dbReference type="ARBA" id="ARBA00004167"/>
    </source>
</evidence>
<proteinExistence type="predicted"/>
<evidence type="ECO:0000256" key="2">
    <source>
        <dbReference type="ARBA" id="ARBA00022692"/>
    </source>
</evidence>
<accession>A0AA38RWI2</accession>
<comment type="subcellular location">
    <subcellularLocation>
        <location evidence="1">Membrane</location>
        <topology evidence="1">Single-pass membrane protein</topology>
    </subcellularLocation>
</comment>
<dbReference type="InterPro" id="IPR051836">
    <property type="entry name" value="Kremen_rcpt"/>
</dbReference>
<evidence type="ECO:0000256" key="5">
    <source>
        <dbReference type="ARBA" id="ARBA00023136"/>
    </source>
</evidence>
<keyword evidence="5" id="KW-0472">Membrane</keyword>
<feature type="chain" id="PRO_5041346493" description="WSC domain-containing protein" evidence="8">
    <location>
        <begin position="22"/>
        <end position="482"/>
    </location>
</feature>
<dbReference type="AlphaFoldDB" id="A0AA38RWI2"/>
<keyword evidence="11" id="KW-1185">Reference proteome</keyword>
<dbReference type="PANTHER" id="PTHR24269">
    <property type="entry name" value="KREMEN PROTEIN"/>
    <property type="match status" value="1"/>
</dbReference>
<keyword evidence="3 8" id="KW-0732">Signal</keyword>
<dbReference type="GO" id="GO:0005886">
    <property type="term" value="C:plasma membrane"/>
    <property type="evidence" value="ECO:0007669"/>
    <property type="project" value="TreeGrafter"/>
</dbReference>
<evidence type="ECO:0000256" key="7">
    <source>
        <dbReference type="SAM" id="MobiDB-lite"/>
    </source>
</evidence>
<dbReference type="PROSITE" id="PS51212">
    <property type="entry name" value="WSC"/>
    <property type="match status" value="2"/>
</dbReference>
<dbReference type="PANTHER" id="PTHR24269:SF24">
    <property type="entry name" value="WSC DOMAIN-CONTAINING PROTEIN"/>
    <property type="match status" value="1"/>
</dbReference>
<dbReference type="SMART" id="SM00321">
    <property type="entry name" value="WSC"/>
    <property type="match status" value="2"/>
</dbReference>
<evidence type="ECO:0000313" key="11">
    <source>
        <dbReference type="Proteomes" id="UP001174691"/>
    </source>
</evidence>
<gene>
    <name evidence="10" type="ORF">NKR19_g3724</name>
</gene>
<feature type="compositionally biased region" description="Low complexity" evidence="7">
    <location>
        <begin position="128"/>
        <end position="167"/>
    </location>
</feature>
<dbReference type="Proteomes" id="UP001174691">
    <property type="component" value="Unassembled WGS sequence"/>
</dbReference>
<feature type="compositionally biased region" description="Low complexity" evidence="7">
    <location>
        <begin position="214"/>
        <end position="287"/>
    </location>
</feature>
<feature type="signal peptide" evidence="8">
    <location>
        <begin position="1"/>
        <end position="21"/>
    </location>
</feature>
<evidence type="ECO:0000256" key="4">
    <source>
        <dbReference type="ARBA" id="ARBA00022989"/>
    </source>
</evidence>
<sequence>MFVKNGAALVAALSLLASADAKRQQLNERGSRCNGDNLLNRFRGAKYSDAAISFCQTYINSVTYSVVTVSTDQAHVSSPVTTYSTAYPTPLLTTSYAASRLSSACNCVSPSVVTAVVTEYVASTTSVSLDDAATSTSDDSATITEDPATPTDDPATSTDDSLTSATDEPSASATDEPSATVTEDPSATSTDDPSATITEDPSSTGTDEPSATATEDPSATSTEDTSSSTTDEPSPTATEEPSSTATEEPSATATDDPTASPTDEPTATPTDDPTTTPTGTPAAATPTSLGCYVEGAGGRALKNLVLADDALTISSCAAACSGTYAYFGVEFGRECWCDDAVDRTAFLSPDASACNMACKGDASETCGGSSTINIYGSADPQDGTTPTESPYVLAGCFAEPAGARALPQVYASARMTVELCHTTCSLAGYVVAALEYSTECWCGNAVPELAPFEGGCTAACAGDASETCGGSDALQLYTLAAS</sequence>
<feature type="region of interest" description="Disordered" evidence="7">
    <location>
        <begin position="128"/>
        <end position="287"/>
    </location>
</feature>
<keyword evidence="6" id="KW-0325">Glycoprotein</keyword>
<reference evidence="10" key="1">
    <citation type="submission" date="2022-07" db="EMBL/GenBank/DDBJ databases">
        <title>Fungi with potential for degradation of polypropylene.</title>
        <authorList>
            <person name="Gostincar C."/>
        </authorList>
    </citation>
    <scope>NUCLEOTIDE SEQUENCE</scope>
    <source>
        <strain evidence="10">EXF-13287</strain>
    </source>
</reference>
<evidence type="ECO:0000256" key="3">
    <source>
        <dbReference type="ARBA" id="ARBA00022729"/>
    </source>
</evidence>
<dbReference type="EMBL" id="JANBVN010000043">
    <property type="protein sequence ID" value="KAJ9158023.1"/>
    <property type="molecule type" value="Genomic_DNA"/>
</dbReference>
<feature type="domain" description="WSC" evidence="9">
    <location>
        <begin position="390"/>
        <end position="480"/>
    </location>
</feature>
<dbReference type="Pfam" id="PF01822">
    <property type="entry name" value="WSC"/>
    <property type="match status" value="2"/>
</dbReference>
<evidence type="ECO:0000256" key="8">
    <source>
        <dbReference type="SAM" id="SignalP"/>
    </source>
</evidence>
<dbReference type="InterPro" id="IPR002889">
    <property type="entry name" value="WSC_carb-bd"/>
</dbReference>
<name>A0AA38RWI2_9PEZI</name>
<evidence type="ECO:0000313" key="10">
    <source>
        <dbReference type="EMBL" id="KAJ9158023.1"/>
    </source>
</evidence>
<evidence type="ECO:0000256" key="6">
    <source>
        <dbReference type="ARBA" id="ARBA00023180"/>
    </source>
</evidence>
<keyword evidence="4" id="KW-1133">Transmembrane helix</keyword>